<evidence type="ECO:0000256" key="3">
    <source>
        <dbReference type="ARBA" id="ARBA00022801"/>
    </source>
</evidence>
<dbReference type="PANTHER" id="PTHR43399">
    <property type="entry name" value="SUBTILISIN-RELATED"/>
    <property type="match status" value="1"/>
</dbReference>
<comment type="similarity">
    <text evidence="1 5">Belongs to the peptidase S8 family.</text>
</comment>
<evidence type="ECO:0000259" key="7">
    <source>
        <dbReference type="Pfam" id="PF00082"/>
    </source>
</evidence>
<keyword evidence="2" id="KW-0645">Protease</keyword>
<gene>
    <name evidence="8" type="ORF">Pflav_011540</name>
</gene>
<name>A0A6F8XLP2_9ACTN</name>
<dbReference type="PRINTS" id="PR00723">
    <property type="entry name" value="SUBTILISIN"/>
</dbReference>
<dbReference type="PROSITE" id="PS00136">
    <property type="entry name" value="SUBTILASE_ASP"/>
    <property type="match status" value="1"/>
</dbReference>
<evidence type="ECO:0000313" key="8">
    <source>
        <dbReference type="EMBL" id="BCB74744.1"/>
    </source>
</evidence>
<evidence type="ECO:0000313" key="9">
    <source>
        <dbReference type="Proteomes" id="UP000502508"/>
    </source>
</evidence>
<dbReference type="InterPro" id="IPR036852">
    <property type="entry name" value="Peptidase_S8/S53_dom_sf"/>
</dbReference>
<accession>A0A6F8XLP2</accession>
<comment type="caution">
    <text evidence="5">Lacks conserved residue(s) required for the propagation of feature annotation.</text>
</comment>
<dbReference type="InterPro" id="IPR023827">
    <property type="entry name" value="Peptidase_S8_Asp-AS"/>
</dbReference>
<dbReference type="Gene3D" id="3.40.50.200">
    <property type="entry name" value="Peptidase S8/S53 domain"/>
    <property type="match status" value="1"/>
</dbReference>
<dbReference type="SUPFAM" id="SSF52743">
    <property type="entry name" value="Subtilisin-like"/>
    <property type="match status" value="1"/>
</dbReference>
<sequence length="165" mass="16594">MLDRSVAQIGAPEVWRAGYDGSGIDIAVLDTGVDASHPDLAGKVDAAVNFSDSPAAEDHVGHGTHVAAIAAGTGAASGGLRKGVAPGARVLSGKVLSDDGLHTEPVPVTEDLVYTNAGPNPTTVDIAAPRGIVPSLTPVTVPAGGTATVPVTRRPPGRDGRHHRR</sequence>
<keyword evidence="9" id="KW-1185">Reference proteome</keyword>
<dbReference type="RefSeq" id="WP_232071004.1">
    <property type="nucleotide sequence ID" value="NZ_AP022870.1"/>
</dbReference>
<evidence type="ECO:0000256" key="1">
    <source>
        <dbReference type="ARBA" id="ARBA00011073"/>
    </source>
</evidence>
<evidence type="ECO:0000256" key="6">
    <source>
        <dbReference type="SAM" id="MobiDB-lite"/>
    </source>
</evidence>
<dbReference type="InterPro" id="IPR051048">
    <property type="entry name" value="Peptidase_S8/S53_subtilisin"/>
</dbReference>
<dbReference type="GO" id="GO:0006508">
    <property type="term" value="P:proteolysis"/>
    <property type="evidence" value="ECO:0007669"/>
    <property type="project" value="UniProtKB-KW"/>
</dbReference>
<dbReference type="KEGG" id="pfla:Pflav_011540"/>
<dbReference type="InterPro" id="IPR000209">
    <property type="entry name" value="Peptidase_S8/S53_dom"/>
</dbReference>
<proteinExistence type="inferred from homology"/>
<keyword evidence="3" id="KW-0378">Hydrolase</keyword>
<evidence type="ECO:0000256" key="5">
    <source>
        <dbReference type="PROSITE-ProRule" id="PRU01240"/>
    </source>
</evidence>
<feature type="region of interest" description="Disordered" evidence="6">
    <location>
        <begin position="139"/>
        <end position="165"/>
    </location>
</feature>
<reference evidence="8 9" key="2">
    <citation type="submission" date="2020-03" db="EMBL/GenBank/DDBJ databases">
        <authorList>
            <person name="Ichikawa N."/>
            <person name="Kimura A."/>
            <person name="Kitahashi Y."/>
            <person name="Uohara A."/>
        </authorList>
    </citation>
    <scope>NUCLEOTIDE SEQUENCE [LARGE SCALE GENOMIC DNA]</scope>
    <source>
        <strain evidence="8 9">NBRC 107702</strain>
    </source>
</reference>
<dbReference type="PANTHER" id="PTHR43399:SF4">
    <property type="entry name" value="CELL WALL-ASSOCIATED PROTEASE"/>
    <property type="match status" value="1"/>
</dbReference>
<dbReference type="PROSITE" id="PS51892">
    <property type="entry name" value="SUBTILASE"/>
    <property type="match status" value="1"/>
</dbReference>
<dbReference type="Proteomes" id="UP000502508">
    <property type="component" value="Chromosome"/>
</dbReference>
<protein>
    <recommendedName>
        <fullName evidence="7">Peptidase S8/S53 domain-containing protein</fullName>
    </recommendedName>
</protein>
<dbReference type="EMBL" id="AP022870">
    <property type="protein sequence ID" value="BCB74744.1"/>
    <property type="molecule type" value="Genomic_DNA"/>
</dbReference>
<evidence type="ECO:0000256" key="2">
    <source>
        <dbReference type="ARBA" id="ARBA00022670"/>
    </source>
</evidence>
<dbReference type="InterPro" id="IPR015500">
    <property type="entry name" value="Peptidase_S8_subtilisin-rel"/>
</dbReference>
<dbReference type="GO" id="GO:0004252">
    <property type="term" value="F:serine-type endopeptidase activity"/>
    <property type="evidence" value="ECO:0007669"/>
    <property type="project" value="InterPro"/>
</dbReference>
<reference evidence="8 9" key="1">
    <citation type="submission" date="2020-03" db="EMBL/GenBank/DDBJ databases">
        <title>Whole genome shotgun sequence of Phytohabitans flavus NBRC 107702.</title>
        <authorList>
            <person name="Komaki H."/>
            <person name="Tamura T."/>
        </authorList>
    </citation>
    <scope>NUCLEOTIDE SEQUENCE [LARGE SCALE GENOMIC DNA]</scope>
    <source>
        <strain evidence="8 9">NBRC 107702</strain>
    </source>
</reference>
<evidence type="ECO:0000256" key="4">
    <source>
        <dbReference type="ARBA" id="ARBA00022825"/>
    </source>
</evidence>
<organism evidence="8 9">
    <name type="scientific">Phytohabitans flavus</name>
    <dbReference type="NCBI Taxonomy" id="1076124"/>
    <lineage>
        <taxon>Bacteria</taxon>
        <taxon>Bacillati</taxon>
        <taxon>Actinomycetota</taxon>
        <taxon>Actinomycetes</taxon>
        <taxon>Micromonosporales</taxon>
        <taxon>Micromonosporaceae</taxon>
    </lineage>
</organism>
<dbReference type="Pfam" id="PF00082">
    <property type="entry name" value="Peptidase_S8"/>
    <property type="match status" value="1"/>
</dbReference>
<dbReference type="AlphaFoldDB" id="A0A6F8XLP2"/>
<feature type="domain" description="Peptidase S8/S53" evidence="7">
    <location>
        <begin position="21"/>
        <end position="103"/>
    </location>
</feature>
<keyword evidence="4" id="KW-0720">Serine protease</keyword>